<feature type="domain" description="HTH cro/C1-type" evidence="2">
    <location>
        <begin position="29"/>
        <end position="83"/>
    </location>
</feature>
<proteinExistence type="predicted"/>
<gene>
    <name evidence="3" type="ORF">E7215_13825</name>
</gene>
<dbReference type="GO" id="GO:0003677">
    <property type="term" value="F:DNA binding"/>
    <property type="evidence" value="ECO:0007669"/>
    <property type="project" value="UniProtKB-KW"/>
</dbReference>
<dbReference type="InterPro" id="IPR001387">
    <property type="entry name" value="Cro/C1-type_HTH"/>
</dbReference>
<dbReference type="Gene3D" id="1.10.260.40">
    <property type="entry name" value="lambda repressor-like DNA-binding domains"/>
    <property type="match status" value="1"/>
</dbReference>
<dbReference type="SMART" id="SM00530">
    <property type="entry name" value="HTH_XRE"/>
    <property type="match status" value="1"/>
</dbReference>
<dbReference type="PROSITE" id="PS50943">
    <property type="entry name" value="HTH_CROC1"/>
    <property type="match status" value="1"/>
</dbReference>
<name>A0A927ZLB2_9CLOT</name>
<dbReference type="Pfam" id="PF01381">
    <property type="entry name" value="HTH_3"/>
    <property type="match status" value="1"/>
</dbReference>
<organism evidence="3 4">
    <name type="scientific">Clostridium sulfidigenes</name>
    <dbReference type="NCBI Taxonomy" id="318464"/>
    <lineage>
        <taxon>Bacteria</taxon>
        <taxon>Bacillati</taxon>
        <taxon>Bacillota</taxon>
        <taxon>Clostridia</taxon>
        <taxon>Eubacteriales</taxon>
        <taxon>Clostridiaceae</taxon>
        <taxon>Clostridium</taxon>
    </lineage>
</organism>
<dbReference type="EMBL" id="SVCM01000156">
    <property type="protein sequence ID" value="MBE6061229.1"/>
    <property type="molecule type" value="Genomic_DNA"/>
</dbReference>
<evidence type="ECO:0000259" key="2">
    <source>
        <dbReference type="PROSITE" id="PS50943"/>
    </source>
</evidence>
<accession>A0A927ZLB2</accession>
<keyword evidence="1" id="KW-0238">DNA-binding</keyword>
<dbReference type="PANTHER" id="PTHR46558:SF11">
    <property type="entry name" value="HTH-TYPE TRANSCRIPTIONAL REGULATOR XRE"/>
    <property type="match status" value="1"/>
</dbReference>
<dbReference type="AlphaFoldDB" id="A0A927ZLB2"/>
<dbReference type="SUPFAM" id="SSF47413">
    <property type="entry name" value="lambda repressor-like DNA-binding domains"/>
    <property type="match status" value="1"/>
</dbReference>
<reference evidence="3" key="1">
    <citation type="submission" date="2019-04" db="EMBL/GenBank/DDBJ databases">
        <title>Evolution of Biomass-Degrading Anaerobic Consortia Revealed by Metagenomics.</title>
        <authorList>
            <person name="Peng X."/>
        </authorList>
    </citation>
    <scope>NUCLEOTIDE SEQUENCE</scope>
    <source>
        <strain evidence="3">SIG254</strain>
    </source>
</reference>
<comment type="caution">
    <text evidence="3">The sequence shown here is derived from an EMBL/GenBank/DDBJ whole genome shotgun (WGS) entry which is preliminary data.</text>
</comment>
<sequence length="203" mass="23664">MLFKLIYIFNIYCDIIINGGDILNIGDKIKELRKNKGLTQSELAKIVGKSTITIRKYESGDITPPIDVLNDIAESLNVQIEYILGKSEYKKFDSDIIKNDIFELIKITDDKDNAFSKLVRNIMDISFLTIYDFSKDENTEVLKIIYSLYRNIWKIKNICQSKKLFKILELPEFDEDIETFEDLKNNNIILLEKLCETLSNENK</sequence>
<evidence type="ECO:0000313" key="4">
    <source>
        <dbReference type="Proteomes" id="UP000768462"/>
    </source>
</evidence>
<evidence type="ECO:0000313" key="3">
    <source>
        <dbReference type="EMBL" id="MBE6061229.1"/>
    </source>
</evidence>
<dbReference type="Proteomes" id="UP000768462">
    <property type="component" value="Unassembled WGS sequence"/>
</dbReference>
<dbReference type="PANTHER" id="PTHR46558">
    <property type="entry name" value="TRACRIPTIONAL REGULATORY PROTEIN-RELATED-RELATED"/>
    <property type="match status" value="1"/>
</dbReference>
<evidence type="ECO:0000256" key="1">
    <source>
        <dbReference type="ARBA" id="ARBA00023125"/>
    </source>
</evidence>
<dbReference type="CDD" id="cd00093">
    <property type="entry name" value="HTH_XRE"/>
    <property type="match status" value="1"/>
</dbReference>
<dbReference type="InterPro" id="IPR010982">
    <property type="entry name" value="Lambda_DNA-bd_dom_sf"/>
</dbReference>
<protein>
    <submittedName>
        <fullName evidence="3">Helix-turn-helix transcriptional regulator</fullName>
    </submittedName>
</protein>